<accession>A0ABP0WVB3</accession>
<sequence length="107" mass="12134">MPYSAFEHPAWKDFFQVLRGCFQLPSSTTIGGELLQAQYVVTMNDVLLALGKHSLIYFTLDNATNLQGKQVINMMACGPKPFFLEHFTMELRKESAANLLQKLHVEL</sequence>
<evidence type="ECO:0000313" key="1">
    <source>
        <dbReference type="EMBL" id="CAK9270788.1"/>
    </source>
</evidence>
<reference evidence="1" key="1">
    <citation type="submission" date="2024-02" db="EMBL/GenBank/DDBJ databases">
        <authorList>
            <consortium name="ELIXIR-Norway"/>
            <consortium name="Elixir Norway"/>
        </authorList>
    </citation>
    <scope>NUCLEOTIDE SEQUENCE</scope>
</reference>
<proteinExistence type="predicted"/>
<dbReference type="Proteomes" id="UP001497444">
    <property type="component" value="Chromosome 3"/>
</dbReference>
<name>A0ABP0WVB3_9BRYO</name>
<evidence type="ECO:0000313" key="2">
    <source>
        <dbReference type="Proteomes" id="UP001497444"/>
    </source>
</evidence>
<keyword evidence="2" id="KW-1185">Reference proteome</keyword>
<gene>
    <name evidence="1" type="ORF">CSSPJE1EN1_LOCUS16266</name>
</gene>
<organism evidence="1 2">
    <name type="scientific">Sphagnum jensenii</name>
    <dbReference type="NCBI Taxonomy" id="128206"/>
    <lineage>
        <taxon>Eukaryota</taxon>
        <taxon>Viridiplantae</taxon>
        <taxon>Streptophyta</taxon>
        <taxon>Embryophyta</taxon>
        <taxon>Bryophyta</taxon>
        <taxon>Sphagnophytina</taxon>
        <taxon>Sphagnopsida</taxon>
        <taxon>Sphagnales</taxon>
        <taxon>Sphagnaceae</taxon>
        <taxon>Sphagnum</taxon>
    </lineage>
</organism>
<protein>
    <submittedName>
        <fullName evidence="1">Uncharacterized protein</fullName>
    </submittedName>
</protein>
<dbReference type="EMBL" id="OZ020098">
    <property type="protein sequence ID" value="CAK9270788.1"/>
    <property type="molecule type" value="Genomic_DNA"/>
</dbReference>